<dbReference type="CDD" id="cd00093">
    <property type="entry name" value="HTH_XRE"/>
    <property type="match status" value="1"/>
</dbReference>
<organism evidence="2 3">
    <name type="scientific">Mogibacterium kristiansenii</name>
    <dbReference type="NCBI Taxonomy" id="2606708"/>
    <lineage>
        <taxon>Bacteria</taxon>
        <taxon>Bacillati</taxon>
        <taxon>Bacillota</taxon>
        <taxon>Clostridia</taxon>
        <taxon>Peptostreptococcales</taxon>
        <taxon>Anaerovoracaceae</taxon>
        <taxon>Mogibacterium</taxon>
    </lineage>
</organism>
<gene>
    <name evidence="2" type="ORF">FYJ65_05660</name>
</gene>
<dbReference type="GO" id="GO:0003677">
    <property type="term" value="F:DNA binding"/>
    <property type="evidence" value="ECO:0007669"/>
    <property type="project" value="InterPro"/>
</dbReference>
<dbReference type="AlphaFoldDB" id="A0A6N7XL80"/>
<evidence type="ECO:0000313" key="2">
    <source>
        <dbReference type="EMBL" id="MST70825.1"/>
    </source>
</evidence>
<evidence type="ECO:0000259" key="1">
    <source>
        <dbReference type="PROSITE" id="PS50943"/>
    </source>
</evidence>
<dbReference type="Gene3D" id="1.10.260.40">
    <property type="entry name" value="lambda repressor-like DNA-binding domains"/>
    <property type="match status" value="1"/>
</dbReference>
<keyword evidence="3" id="KW-1185">Reference proteome</keyword>
<dbReference type="RefSeq" id="WP_154554388.1">
    <property type="nucleotide sequence ID" value="NZ_JAQXUZ010000020.1"/>
</dbReference>
<dbReference type="InterPro" id="IPR001387">
    <property type="entry name" value="Cro/C1-type_HTH"/>
</dbReference>
<dbReference type="Proteomes" id="UP000469424">
    <property type="component" value="Unassembled WGS sequence"/>
</dbReference>
<dbReference type="EMBL" id="VUNA01000009">
    <property type="protein sequence ID" value="MST70825.1"/>
    <property type="molecule type" value="Genomic_DNA"/>
</dbReference>
<protein>
    <submittedName>
        <fullName evidence="2">Helix-turn-helix domain-containing protein</fullName>
    </submittedName>
</protein>
<dbReference type="PROSITE" id="PS50943">
    <property type="entry name" value="HTH_CROC1"/>
    <property type="match status" value="1"/>
</dbReference>
<dbReference type="Pfam" id="PF13560">
    <property type="entry name" value="HTH_31"/>
    <property type="match status" value="1"/>
</dbReference>
<dbReference type="InterPro" id="IPR010982">
    <property type="entry name" value="Lambda_DNA-bd_dom_sf"/>
</dbReference>
<reference evidence="2 3" key="1">
    <citation type="submission" date="2019-08" db="EMBL/GenBank/DDBJ databases">
        <title>In-depth cultivation of the pig gut microbiome towards novel bacterial diversity and tailored functional studies.</title>
        <authorList>
            <person name="Wylensek D."/>
            <person name="Hitch T.C.A."/>
            <person name="Clavel T."/>
        </authorList>
    </citation>
    <scope>NUCLEOTIDE SEQUENCE [LARGE SCALE GENOMIC DNA]</scope>
    <source>
        <strain evidence="2 3">WCA-MUC-591-APC-4B</strain>
    </source>
</reference>
<dbReference type="SMART" id="SM00530">
    <property type="entry name" value="HTH_XRE"/>
    <property type="match status" value="1"/>
</dbReference>
<comment type="caution">
    <text evidence="2">The sequence shown here is derived from an EMBL/GenBank/DDBJ whole genome shotgun (WGS) entry which is preliminary data.</text>
</comment>
<feature type="domain" description="HTH cro/C1-type" evidence="1">
    <location>
        <begin position="9"/>
        <end position="63"/>
    </location>
</feature>
<accession>A0A6N7XL80</accession>
<proteinExistence type="predicted"/>
<evidence type="ECO:0000313" key="3">
    <source>
        <dbReference type="Proteomes" id="UP000469424"/>
    </source>
</evidence>
<dbReference type="SUPFAM" id="SSF47413">
    <property type="entry name" value="lambda repressor-like DNA-binding domains"/>
    <property type="match status" value="1"/>
</dbReference>
<name>A0A6N7XL80_9FIRM</name>
<sequence>MKTTLGAFLRKLRLQRGEKLKEMAENLNVSSAFLSAVENGKKKMPASWYEKLANLYNLSAKQQEELENAVIESGETVELKIKDIPSGNRELAVCFARHFDSLDEEASKEIFAILKRKEEEK</sequence>